<dbReference type="Proteomes" id="UP000195880">
    <property type="component" value="Chromosome"/>
</dbReference>
<reference evidence="2 3" key="1">
    <citation type="submission" date="2017-05" db="EMBL/GenBank/DDBJ databases">
        <title>Streptomyces alboflavus Genome sequencing and assembly.</title>
        <authorList>
            <person name="Wang Y."/>
            <person name="Du B."/>
            <person name="Ding Y."/>
            <person name="Liu H."/>
            <person name="Hou Q."/>
            <person name="Liu K."/>
            <person name="Wang C."/>
            <person name="Yao L."/>
        </authorList>
    </citation>
    <scope>NUCLEOTIDE SEQUENCE [LARGE SCALE GENOMIC DNA]</scope>
    <source>
        <strain evidence="2 3">MDJK44</strain>
    </source>
</reference>
<sequence length="155" mass="15782">MAAQDLRHVRRLLAGTAQVHREGRAEAALLAVARGALGEEQVEGVVDLVAGAGRRAGVARDGHGDAGEDQALGEDLEEAVVADAAGVAQDRLAGLAGHRGGEAVDVLAALAGGQLPVRIAEMLESASPMPERTKRTGASRMTSRSMTTAIGFGTP</sequence>
<dbReference type="EMBL" id="CP021748">
    <property type="protein sequence ID" value="ARX87825.1"/>
    <property type="molecule type" value="Genomic_DNA"/>
</dbReference>
<keyword evidence="3" id="KW-1185">Reference proteome</keyword>
<name>A0A1Z1WMZ8_9ACTN</name>
<protein>
    <submittedName>
        <fullName evidence="2">Uncharacterized protein</fullName>
    </submittedName>
</protein>
<evidence type="ECO:0000256" key="1">
    <source>
        <dbReference type="SAM" id="MobiDB-lite"/>
    </source>
</evidence>
<feature type="region of interest" description="Disordered" evidence="1">
    <location>
        <begin position="128"/>
        <end position="155"/>
    </location>
</feature>
<proteinExistence type="predicted"/>
<accession>A0A1Z1WMZ8</accession>
<evidence type="ECO:0000313" key="3">
    <source>
        <dbReference type="Proteomes" id="UP000195880"/>
    </source>
</evidence>
<dbReference type="KEGG" id="salf:SMD44_07307"/>
<feature type="compositionally biased region" description="Polar residues" evidence="1">
    <location>
        <begin position="139"/>
        <end position="148"/>
    </location>
</feature>
<dbReference type="AlphaFoldDB" id="A0A1Z1WMZ8"/>
<gene>
    <name evidence="2" type="ORF">SMD44_07307</name>
</gene>
<evidence type="ECO:0000313" key="2">
    <source>
        <dbReference type="EMBL" id="ARX87825.1"/>
    </source>
</evidence>
<organism evidence="2 3">
    <name type="scientific">Streptomyces alboflavus</name>
    <dbReference type="NCBI Taxonomy" id="67267"/>
    <lineage>
        <taxon>Bacteria</taxon>
        <taxon>Bacillati</taxon>
        <taxon>Actinomycetota</taxon>
        <taxon>Actinomycetes</taxon>
        <taxon>Kitasatosporales</taxon>
        <taxon>Streptomycetaceae</taxon>
        <taxon>Streptomyces</taxon>
    </lineage>
</organism>